<dbReference type="AlphaFoldDB" id="I1GQ13"/>
<reference evidence="3" key="2">
    <citation type="submission" date="2017-06" db="EMBL/GenBank/DDBJ databases">
        <title>WGS assembly of Brachypodium distachyon.</title>
        <authorList>
            <consortium name="The International Brachypodium Initiative"/>
            <person name="Lucas S."/>
            <person name="Harmon-Smith M."/>
            <person name="Lail K."/>
            <person name="Tice H."/>
            <person name="Grimwood J."/>
            <person name="Bruce D."/>
            <person name="Barry K."/>
            <person name="Shu S."/>
            <person name="Lindquist E."/>
            <person name="Wang M."/>
            <person name="Pitluck S."/>
            <person name="Vogel J.P."/>
            <person name="Garvin D.F."/>
            <person name="Mockler T.C."/>
            <person name="Schmutz J."/>
            <person name="Rokhsar D."/>
            <person name="Bevan M.W."/>
        </authorList>
    </citation>
    <scope>NUCLEOTIDE SEQUENCE</scope>
    <source>
        <strain evidence="3">Bd21</strain>
    </source>
</reference>
<name>I1GQ13_BRADI</name>
<dbReference type="EMBL" id="CM000880">
    <property type="protein sequence ID" value="KQK13990.1"/>
    <property type="molecule type" value="Genomic_DNA"/>
</dbReference>
<feature type="transmembrane region" description="Helical" evidence="2">
    <location>
        <begin position="46"/>
        <end position="68"/>
    </location>
</feature>
<dbReference type="PANTHER" id="PTHR35997">
    <property type="entry name" value="COTTON FIBER PROTEIN-RELATED"/>
    <property type="match status" value="1"/>
</dbReference>
<evidence type="ECO:0000256" key="2">
    <source>
        <dbReference type="SAM" id="Phobius"/>
    </source>
</evidence>
<reference evidence="3 4" key="1">
    <citation type="journal article" date="2010" name="Nature">
        <title>Genome sequencing and analysis of the model grass Brachypodium distachyon.</title>
        <authorList>
            <consortium name="International Brachypodium Initiative"/>
        </authorList>
    </citation>
    <scope>NUCLEOTIDE SEQUENCE [LARGE SCALE GENOMIC DNA]</scope>
    <source>
        <strain evidence="3 4">Bd21</strain>
    </source>
</reference>
<feature type="compositionally biased region" description="Basic and acidic residues" evidence="1">
    <location>
        <begin position="218"/>
        <end position="238"/>
    </location>
</feature>
<dbReference type="OrthoDB" id="680761at2759"/>
<dbReference type="PANTHER" id="PTHR35997:SF17">
    <property type="entry name" value="DUF4408 DOMAIN-CONTAINING PROTEIN"/>
    <property type="match status" value="1"/>
</dbReference>
<keyword evidence="5" id="KW-1185">Reference proteome</keyword>
<reference evidence="4" key="3">
    <citation type="submission" date="2018-08" db="UniProtKB">
        <authorList>
            <consortium name="EnsemblPlants"/>
        </authorList>
    </citation>
    <scope>IDENTIFICATION</scope>
    <source>
        <strain evidence="4">cv. Bd21</strain>
    </source>
</reference>
<dbReference type="Gramene" id="KQK13990">
    <property type="protein sequence ID" value="KQK13990"/>
    <property type="gene ID" value="BRADI_1g13800v3"/>
</dbReference>
<dbReference type="OMA" id="PDEREYW"/>
<dbReference type="KEGG" id="bdi:104581993"/>
<dbReference type="RefSeq" id="XP_010229527.1">
    <property type="nucleotide sequence ID" value="XM_010231225.3"/>
</dbReference>
<dbReference type="Proteomes" id="UP000008810">
    <property type="component" value="Chromosome 1"/>
</dbReference>
<organism evidence="3">
    <name type="scientific">Brachypodium distachyon</name>
    <name type="common">Purple false brome</name>
    <name type="synonym">Trachynia distachya</name>
    <dbReference type="NCBI Taxonomy" id="15368"/>
    <lineage>
        <taxon>Eukaryota</taxon>
        <taxon>Viridiplantae</taxon>
        <taxon>Streptophyta</taxon>
        <taxon>Embryophyta</taxon>
        <taxon>Tracheophyta</taxon>
        <taxon>Spermatophyta</taxon>
        <taxon>Magnoliopsida</taxon>
        <taxon>Liliopsida</taxon>
        <taxon>Poales</taxon>
        <taxon>Poaceae</taxon>
        <taxon>BOP clade</taxon>
        <taxon>Pooideae</taxon>
        <taxon>Stipodae</taxon>
        <taxon>Brachypodieae</taxon>
        <taxon>Brachypodium</taxon>
    </lineage>
</organism>
<evidence type="ECO:0000313" key="5">
    <source>
        <dbReference type="Proteomes" id="UP000008810"/>
    </source>
</evidence>
<keyword evidence="2" id="KW-0812">Transmembrane</keyword>
<dbReference type="HOGENOM" id="CLU_971194_0_0_1"/>
<evidence type="ECO:0000313" key="4">
    <source>
        <dbReference type="EnsemblPlants" id="KQK13990"/>
    </source>
</evidence>
<dbReference type="GeneID" id="104581993"/>
<sequence>MATSMRPPHDGSITKAVSISALVISLPIIYVSLLRVPPSTLARDTTFWFLMSNSIIAIIAADSGMLFFGTAASCHDDVPADEQPAPVATQQISYEDATSSVMAARLDEPTMVGISPVVVGDEELRKDGPVVASNDVVLALIKDDGAASKPCSTDMGHAHASVQQRREEELEEEASVQVEPIRINKNCSSMIVKGGFASKEIVKGDEWPILHPPPTTTADDHVPKDEGSVEVPTEERKPARFSVAEEMSNKTPPPDEREYWQLSNEELNRKVEEFITRFNRDMVEQEARV</sequence>
<keyword evidence="2" id="KW-0472">Membrane</keyword>
<feature type="transmembrane region" description="Helical" evidence="2">
    <location>
        <begin position="12"/>
        <end position="34"/>
    </location>
</feature>
<evidence type="ECO:0000313" key="3">
    <source>
        <dbReference type="EMBL" id="KQK13990.1"/>
    </source>
</evidence>
<dbReference type="EnsemblPlants" id="KQK13990">
    <property type="protein sequence ID" value="KQK13990"/>
    <property type="gene ID" value="BRADI_1g13800v3"/>
</dbReference>
<feature type="region of interest" description="Disordered" evidence="1">
    <location>
        <begin position="212"/>
        <end position="257"/>
    </location>
</feature>
<dbReference type="eggNOG" id="ENOG502S1CD">
    <property type="taxonomic scope" value="Eukaryota"/>
</dbReference>
<feature type="region of interest" description="Disordered" evidence="1">
    <location>
        <begin position="148"/>
        <end position="174"/>
    </location>
</feature>
<accession>I1GQ13</accession>
<keyword evidence="2" id="KW-1133">Transmembrane helix</keyword>
<gene>
    <name evidence="4" type="primary">LOC104581993</name>
    <name evidence="3" type="ORF">BRADI_1g13800v3</name>
</gene>
<evidence type="ECO:0000256" key="1">
    <source>
        <dbReference type="SAM" id="MobiDB-lite"/>
    </source>
</evidence>
<protein>
    <submittedName>
        <fullName evidence="3 4">Uncharacterized protein</fullName>
    </submittedName>
</protein>
<proteinExistence type="predicted"/>